<dbReference type="RefSeq" id="WP_078784178.1">
    <property type="nucleotide sequence ID" value="NZ_DBEZBT010000226.1"/>
</dbReference>
<accession>A0A1T4WZG1</accession>
<dbReference type="AlphaFoldDB" id="A0A1T4WZG1"/>
<dbReference type="OrthoDB" id="1956262at2"/>
<evidence type="ECO:0000256" key="1">
    <source>
        <dbReference type="SAM" id="Coils"/>
    </source>
</evidence>
<proteinExistence type="predicted"/>
<keyword evidence="1" id="KW-0175">Coiled coil</keyword>
<dbReference type="GeneID" id="93337689"/>
<dbReference type="EMBL" id="FUYF01000005">
    <property type="protein sequence ID" value="SKA82773.1"/>
    <property type="molecule type" value="Genomic_DNA"/>
</dbReference>
<reference evidence="2 3" key="1">
    <citation type="submission" date="2017-02" db="EMBL/GenBank/DDBJ databases">
        <authorList>
            <person name="Peterson S.W."/>
        </authorList>
    </citation>
    <scope>NUCLEOTIDE SEQUENCE [LARGE SCALE GENOMIC DNA]</scope>
    <source>
        <strain evidence="2 3">ATCC 27749</strain>
    </source>
</reference>
<organism evidence="2 3">
    <name type="scientific">Gemmiger formicilis</name>
    <dbReference type="NCBI Taxonomy" id="745368"/>
    <lineage>
        <taxon>Bacteria</taxon>
        <taxon>Bacillati</taxon>
        <taxon>Bacillota</taxon>
        <taxon>Clostridia</taxon>
        <taxon>Eubacteriales</taxon>
        <taxon>Gemmiger</taxon>
    </lineage>
</organism>
<keyword evidence="3" id="KW-1185">Reference proteome</keyword>
<evidence type="ECO:0000313" key="3">
    <source>
        <dbReference type="Proteomes" id="UP000190286"/>
    </source>
</evidence>
<name>A0A1T4WZG1_9FIRM</name>
<evidence type="ECO:0000313" key="2">
    <source>
        <dbReference type="EMBL" id="SKA82773.1"/>
    </source>
</evidence>
<protein>
    <submittedName>
        <fullName evidence="2">Uncharacterized protein</fullName>
    </submittedName>
</protein>
<gene>
    <name evidence="2" type="ORF">SAMN02745178_01213</name>
</gene>
<dbReference type="STRING" id="745368.SAMN02745178_01213"/>
<feature type="coiled-coil region" evidence="1">
    <location>
        <begin position="334"/>
        <end position="361"/>
    </location>
</feature>
<sequence length="365" mass="41436">MNTENLNGILAQYVQHCKARAAADEGTVWRAVDCFGVNWDIEDSDFPAMFADAMQQAQPTLDNPALQPIGGLQNLMLRDSEVELVRECFRWLYNEDGGDISKRRGRAELFADQINGRFRRVFPRMSKYTMNTANAVFFLNLWEPHANYFYQASEAKAWADYFGYEADFGGGTALDLPRYYTMCNDLLHALENYPEIIALHKAYAEQELGGIDDALHLLVYDILHTAYAEQFYPKGYTRGSTSRERAKAVKEKADRAELCIRIGECEQELQELLANPAALPDLTGCKINHKMFGAGTVRPAEGQFMVIDFNGTLKKFSYTASMNSGYLSAEDPNVEARLQAYQDYNKDKDRLEKELKNLKAELVKL</sequence>
<dbReference type="Proteomes" id="UP000190286">
    <property type="component" value="Unassembled WGS sequence"/>
</dbReference>